<dbReference type="PRINTS" id="PR00702">
    <property type="entry name" value="ACRIFLAVINRP"/>
</dbReference>
<reference evidence="2 3" key="1">
    <citation type="submission" date="2023-07" db="EMBL/GenBank/DDBJ databases">
        <title>Genomic Encyclopedia of Type Strains, Phase IV (KMG-IV): sequencing the most valuable type-strain genomes for metagenomic binning, comparative biology and taxonomic classification.</title>
        <authorList>
            <person name="Goeker M."/>
        </authorList>
    </citation>
    <scope>NUCLEOTIDE SEQUENCE [LARGE SCALE GENOMIC DNA]</scope>
    <source>
        <strain evidence="2 3">DSM 23494</strain>
    </source>
</reference>
<dbReference type="RefSeq" id="WP_307480207.1">
    <property type="nucleotide sequence ID" value="NZ_JAUSUB010000047.1"/>
</dbReference>
<feature type="transmembrane region" description="Helical" evidence="1">
    <location>
        <begin position="329"/>
        <end position="348"/>
    </location>
</feature>
<comment type="caution">
    <text evidence="2">The sequence shown here is derived from an EMBL/GenBank/DDBJ whole genome shotgun (WGS) entry which is preliminary data.</text>
</comment>
<dbReference type="Gene3D" id="3.30.70.1430">
    <property type="entry name" value="Multidrug efflux transporter AcrB pore domain"/>
    <property type="match status" value="2"/>
</dbReference>
<keyword evidence="1" id="KW-0812">Transmembrane</keyword>
<feature type="transmembrane region" description="Helical" evidence="1">
    <location>
        <begin position="459"/>
        <end position="482"/>
    </location>
</feature>
<gene>
    <name evidence="2" type="ORF">J2S17_005652</name>
</gene>
<dbReference type="InterPro" id="IPR027463">
    <property type="entry name" value="AcrB_DN_DC_subdom"/>
</dbReference>
<accession>A0ABU0ARQ2</accession>
<dbReference type="EMBL" id="JAUSUB010000047">
    <property type="protein sequence ID" value="MDQ0273720.1"/>
    <property type="molecule type" value="Genomic_DNA"/>
</dbReference>
<keyword evidence="1" id="KW-0472">Membrane</keyword>
<feature type="transmembrane region" description="Helical" evidence="1">
    <location>
        <begin position="520"/>
        <end position="543"/>
    </location>
</feature>
<dbReference type="PANTHER" id="PTHR32063:SF0">
    <property type="entry name" value="SWARMING MOTILITY PROTEIN SWRC"/>
    <property type="match status" value="1"/>
</dbReference>
<evidence type="ECO:0000313" key="2">
    <source>
        <dbReference type="EMBL" id="MDQ0273720.1"/>
    </source>
</evidence>
<dbReference type="Gene3D" id="1.20.1640.10">
    <property type="entry name" value="Multidrug efflux transporter AcrB transmembrane domain"/>
    <property type="match status" value="2"/>
</dbReference>
<dbReference type="InterPro" id="IPR001036">
    <property type="entry name" value="Acrflvin-R"/>
</dbReference>
<feature type="transmembrane region" description="Helical" evidence="1">
    <location>
        <begin position="381"/>
        <end position="406"/>
    </location>
</feature>
<dbReference type="PANTHER" id="PTHR32063">
    <property type="match status" value="1"/>
</dbReference>
<feature type="transmembrane region" description="Helical" evidence="1">
    <location>
        <begin position="427"/>
        <end position="447"/>
    </location>
</feature>
<dbReference type="Gene3D" id="3.30.2090.10">
    <property type="entry name" value="Multidrug efflux transporter AcrB TolC docking domain, DN and DC subdomains"/>
    <property type="match status" value="2"/>
</dbReference>
<feature type="transmembrane region" description="Helical" evidence="1">
    <location>
        <begin position="879"/>
        <end position="897"/>
    </location>
</feature>
<dbReference type="Gene3D" id="3.30.70.1320">
    <property type="entry name" value="Multidrug efflux transporter AcrB pore domain like"/>
    <property type="match status" value="1"/>
</dbReference>
<dbReference type="Gene3D" id="3.30.70.1440">
    <property type="entry name" value="Multidrug efflux transporter AcrB pore domain"/>
    <property type="match status" value="1"/>
</dbReference>
<name>A0ABU0ARQ2_9BACI</name>
<protein>
    <submittedName>
        <fullName evidence="2">Multidrug efflux pump subunit AcrB</fullName>
    </submittedName>
</protein>
<organism evidence="2 3">
    <name type="scientific">Cytobacillus purgationiresistens</name>
    <dbReference type="NCBI Taxonomy" id="863449"/>
    <lineage>
        <taxon>Bacteria</taxon>
        <taxon>Bacillati</taxon>
        <taxon>Bacillota</taxon>
        <taxon>Bacilli</taxon>
        <taxon>Bacillales</taxon>
        <taxon>Bacillaceae</taxon>
        <taxon>Cytobacillus</taxon>
    </lineage>
</organism>
<dbReference type="SUPFAM" id="SSF82693">
    <property type="entry name" value="Multidrug efflux transporter AcrB pore domain, PN1, PN2, PC1 and PC2 subdomains"/>
    <property type="match status" value="2"/>
</dbReference>
<evidence type="ECO:0000313" key="3">
    <source>
        <dbReference type="Proteomes" id="UP001238088"/>
    </source>
</evidence>
<keyword evidence="3" id="KW-1185">Reference proteome</keyword>
<feature type="transmembrane region" description="Helical" evidence="1">
    <location>
        <begin position="12"/>
        <end position="33"/>
    </location>
</feature>
<feature type="transmembrane region" description="Helical" evidence="1">
    <location>
        <begin position="355"/>
        <end position="375"/>
    </location>
</feature>
<feature type="transmembrane region" description="Helical" evidence="1">
    <location>
        <begin position="853"/>
        <end position="872"/>
    </location>
</feature>
<feature type="transmembrane region" description="Helical" evidence="1">
    <location>
        <begin position="903"/>
        <end position="926"/>
    </location>
</feature>
<feature type="transmembrane region" description="Helical" evidence="1">
    <location>
        <begin position="982"/>
        <end position="1008"/>
    </location>
</feature>
<dbReference type="SUPFAM" id="SSF82714">
    <property type="entry name" value="Multidrug efflux transporter AcrB TolC docking domain, DN and DC subdomains"/>
    <property type="match status" value="2"/>
</dbReference>
<dbReference type="SUPFAM" id="SSF82866">
    <property type="entry name" value="Multidrug efflux transporter AcrB transmembrane domain"/>
    <property type="match status" value="2"/>
</dbReference>
<sequence>MKNLVKFSLKNTAAMIILLILLVGTAVMMTMSLQKEKMPNIKYPYVQINTVYPGSPESVLENVTIPIEETVSGLQGVETIVSTSDENISIVGLRLMPDQEPEDVKNKVDSLLSNTVLPSEALQPTVSTQGLSSQPFYYLSMNMNEGIDIERLNNVKEEVLPELKSVQGIESIHAIGDRERVISIKLNSSKLEASGIAPSMVTTAIENSLAEGAVGRVNFDNSSQLVRFTTTMDSLDELKRIEIIEGGEQIATLGEISEVEEVLDSKYLSNFNGTSAIMFMLFKSEDGNVVEIDKKLSVLLDKWQSDFKDINFQTTINDAVDTNRSINGMVLEGLLGAILAAVMILLFLRNIRLTFVVIVSIPLSILLSLIGMSVFNVSLNLMTLGGLAIAVGRVVDDSIVVVENIYSQLLKRQERKESVILFGTQQVANAIVSSTLTTAAVFVPLTFVSGVVGDVFKPFAITLICALLASLLVSVTFIPMLVKIMVLRQIKFNSKDVKEKKVIRKYKSLLNIFLNHKKKVLLATLLVFTGSLILTIPNLPIAFMPSSETERTVFFDINLPQSTSKESNVNTMHEIEKFLVNSKNNKDDFIFENTQTIVGFNYTNNVNEVYPYKSLIITQISEGNEIEEVMKDFSDEIETKLPDGSSVDQWIHSLNPIGQEALFYYILSGEDIDDLKESAKLIQEKMESYDQLVQIDNSINKVKDQVSIDIKEQEAKKAGLKAMDIMGQLQPILNIQNLQSKLGLNGDTYQIQVGFDEEVNSIDKIKNLKMITSNQELVTLSDVATVRNEEAPVQIYRENTEQVVTITAKINGEDQAGISNQIYADLAKVELPEGVERNLGGVSDSIKESFNQMFIAMFVSVLAVYFVLVITFRNASAPFAILFSLPLALIGGLYGLLFTGNSINITTLIGFLMLIGIVVTNAIVLIDRVEQYRDQGMDIRTAIIEASVTRIKPILMTAGATMIALIPLAIGFSDSTVMSQGLAVVVIGGLLSSTLLTLIIVPIVYELLNGVRKRNLNKNPPLTNEDMKL</sequence>
<evidence type="ECO:0000256" key="1">
    <source>
        <dbReference type="SAM" id="Phobius"/>
    </source>
</evidence>
<dbReference type="Proteomes" id="UP001238088">
    <property type="component" value="Unassembled WGS sequence"/>
</dbReference>
<keyword evidence="1" id="KW-1133">Transmembrane helix</keyword>
<dbReference type="Pfam" id="PF00873">
    <property type="entry name" value="ACR_tran"/>
    <property type="match status" value="1"/>
</dbReference>
<feature type="transmembrane region" description="Helical" evidence="1">
    <location>
        <begin position="947"/>
        <end position="970"/>
    </location>
</feature>
<proteinExistence type="predicted"/>